<dbReference type="STRING" id="456481.LEPBI_I3322"/>
<gene>
    <name evidence="1" type="ordered locus">LEPBI_I3322</name>
</gene>
<proteinExistence type="predicted"/>
<name>B0SR95_LEPBP</name>
<keyword evidence="2" id="KW-1185">Reference proteome</keyword>
<dbReference type="HOGENOM" id="CLU_076645_1_1_12"/>
<dbReference type="KEGG" id="lbi:LEPBI_I3322"/>
<evidence type="ECO:0000313" key="1">
    <source>
        <dbReference type="EMBL" id="ABZ99387.1"/>
    </source>
</evidence>
<dbReference type="Pfam" id="PF13376">
    <property type="entry name" value="OmdA"/>
    <property type="match status" value="1"/>
</dbReference>
<dbReference type="EMBL" id="CP000786">
    <property type="protein sequence ID" value="ABZ99387.1"/>
    <property type="molecule type" value="Genomic_DNA"/>
</dbReference>
<evidence type="ECO:0000313" key="2">
    <source>
        <dbReference type="Proteomes" id="UP000001847"/>
    </source>
</evidence>
<organism evidence="1 2">
    <name type="scientific">Leptospira biflexa serovar Patoc (strain Patoc 1 / ATCC 23582 / Paris)</name>
    <dbReference type="NCBI Taxonomy" id="456481"/>
    <lineage>
        <taxon>Bacteria</taxon>
        <taxon>Pseudomonadati</taxon>
        <taxon>Spirochaetota</taxon>
        <taxon>Spirochaetia</taxon>
        <taxon>Leptospirales</taxon>
        <taxon>Leptospiraceae</taxon>
        <taxon>Leptospira</taxon>
    </lineage>
</organism>
<evidence type="ECO:0008006" key="3">
    <source>
        <dbReference type="Google" id="ProtNLM"/>
    </source>
</evidence>
<reference evidence="1 2" key="1">
    <citation type="journal article" date="2008" name="PLoS ONE">
        <title>Genome sequence of the saprophyte Leptospira biflexa provides insights into the evolution of Leptospira and the pathogenesis of leptospirosis.</title>
        <authorList>
            <person name="Picardeau M."/>
            <person name="Bulach D.M."/>
            <person name="Bouchier C."/>
            <person name="Zuerner R.L."/>
            <person name="Zidane N."/>
            <person name="Wilson P.J."/>
            <person name="Creno S."/>
            <person name="Kuczek E.S."/>
            <person name="Bommezzadri S."/>
            <person name="Davis J.C."/>
            <person name="McGrath A."/>
            <person name="Johnson M.J."/>
            <person name="Boursaux-Eude C."/>
            <person name="Seemann T."/>
            <person name="Rouy Z."/>
            <person name="Coppel R.L."/>
            <person name="Rood J.I."/>
            <person name="Lajus A."/>
            <person name="Davies J.K."/>
            <person name="Medigue C."/>
            <person name="Adler B."/>
        </authorList>
    </citation>
    <scope>NUCLEOTIDE SEQUENCE [LARGE SCALE GENOMIC DNA]</scope>
    <source>
        <strain evidence="2">Patoc 1 / ATCC 23582 / Paris</strain>
    </source>
</reference>
<dbReference type="Proteomes" id="UP000001847">
    <property type="component" value="Chromosome I"/>
</dbReference>
<protein>
    <recommendedName>
        <fullName evidence="3">Bacteriocin-protection protein, YdeI/OmpD-associated family</fullName>
    </recommendedName>
</protein>
<sequence length="200" mass="23829">MIPNENSMTFKKDIVIQSFSSPKEWNDWLSGNFDSNHDGIWLRIYKKNSGVKTITYEEALDEALCFGWIDSLKKTFDESSWIQKFTPRRAKSIWSKRNREKVEILIKEKRMQPNGLKEVEAAKKDGRWEKAYDSQSNMEMPKDFLIQLKKNKKAHEFFKSLNKANHFAIAWRLQTAKKPETREKRLNQLLEMMENKQKLH</sequence>
<accession>B0SR95</accession>
<dbReference type="AlphaFoldDB" id="B0SR95"/>